<organism evidence="2 3">
    <name type="scientific">Labeo rohita</name>
    <name type="common">Indian major carp</name>
    <name type="synonym">Cyprinus rohita</name>
    <dbReference type="NCBI Taxonomy" id="84645"/>
    <lineage>
        <taxon>Eukaryota</taxon>
        <taxon>Metazoa</taxon>
        <taxon>Chordata</taxon>
        <taxon>Craniata</taxon>
        <taxon>Vertebrata</taxon>
        <taxon>Euteleostomi</taxon>
        <taxon>Actinopterygii</taxon>
        <taxon>Neopterygii</taxon>
        <taxon>Teleostei</taxon>
        <taxon>Ostariophysi</taxon>
        <taxon>Cypriniformes</taxon>
        <taxon>Cyprinidae</taxon>
        <taxon>Labeoninae</taxon>
        <taxon>Labeonini</taxon>
        <taxon>Labeo</taxon>
    </lineage>
</organism>
<feature type="compositionally biased region" description="Basic and acidic residues" evidence="1">
    <location>
        <begin position="60"/>
        <end position="81"/>
    </location>
</feature>
<feature type="compositionally biased region" description="Polar residues" evidence="1">
    <location>
        <begin position="1"/>
        <end position="17"/>
    </location>
</feature>
<evidence type="ECO:0000313" key="2">
    <source>
        <dbReference type="EMBL" id="RXN36426.1"/>
    </source>
</evidence>
<accession>A0A498NXJ1</accession>
<dbReference type="AlphaFoldDB" id="A0A498NXJ1"/>
<evidence type="ECO:0000313" key="3">
    <source>
        <dbReference type="Proteomes" id="UP000290572"/>
    </source>
</evidence>
<keyword evidence="2" id="KW-0436">Ligase</keyword>
<reference evidence="2 3" key="1">
    <citation type="submission" date="2018-03" db="EMBL/GenBank/DDBJ databases">
        <title>Draft genome sequence of Rohu Carp (Labeo rohita).</title>
        <authorList>
            <person name="Das P."/>
            <person name="Kushwaha B."/>
            <person name="Joshi C.G."/>
            <person name="Kumar D."/>
            <person name="Nagpure N.S."/>
            <person name="Sahoo L."/>
            <person name="Das S.P."/>
            <person name="Bit A."/>
            <person name="Patnaik S."/>
            <person name="Meher P.K."/>
            <person name="Jayasankar P."/>
            <person name="Koringa P.G."/>
            <person name="Patel N.V."/>
            <person name="Hinsu A.T."/>
            <person name="Kumar R."/>
            <person name="Pandey M."/>
            <person name="Agarwal S."/>
            <person name="Srivastava S."/>
            <person name="Singh M."/>
            <person name="Iquebal M.A."/>
            <person name="Jaiswal S."/>
            <person name="Angadi U.B."/>
            <person name="Kumar N."/>
            <person name="Raza M."/>
            <person name="Shah T.M."/>
            <person name="Rai A."/>
            <person name="Jena J.K."/>
        </authorList>
    </citation>
    <scope>NUCLEOTIDE SEQUENCE [LARGE SCALE GENOMIC DNA]</scope>
    <source>
        <strain evidence="2">DASCIFA01</strain>
        <tissue evidence="2">Testis</tissue>
    </source>
</reference>
<dbReference type="Proteomes" id="UP000290572">
    <property type="component" value="Unassembled WGS sequence"/>
</dbReference>
<proteinExistence type="predicted"/>
<dbReference type="GO" id="GO:0016874">
    <property type="term" value="F:ligase activity"/>
    <property type="evidence" value="ECO:0007669"/>
    <property type="project" value="UniProtKB-KW"/>
</dbReference>
<protein>
    <submittedName>
        <fullName evidence="2">E3 ubiquitin-ligase DTX3L-like isoform X1</fullName>
    </submittedName>
</protein>
<dbReference type="EMBL" id="QBIY01008247">
    <property type="protein sequence ID" value="RXN36426.1"/>
    <property type="molecule type" value="Genomic_DNA"/>
</dbReference>
<comment type="caution">
    <text evidence="2">The sequence shown here is derived from an EMBL/GenBank/DDBJ whole genome shotgun (WGS) entry which is preliminary data.</text>
</comment>
<evidence type="ECO:0000256" key="1">
    <source>
        <dbReference type="SAM" id="MobiDB-lite"/>
    </source>
</evidence>
<sequence>MDTDDSGASGNVVTQHHPSIHGQGVIMMEHDKKASSSSSIDVKPKNKVHKDQASSSSSSDDQRNKQVSKDPNTDTAGDERLQTSAPLDVAELKIKVDWTGPIPEKWGFKLEKAIQSWLSLKTTASVKSIELMSDQTFAKVQITPPTENSGDVSYPLTYMTDYDKKWIFFPRAVVAVC</sequence>
<gene>
    <name evidence="2" type="ORF">ROHU_002955</name>
</gene>
<name>A0A498NXJ1_LABRO</name>
<keyword evidence="3" id="KW-1185">Reference proteome</keyword>
<feature type="region of interest" description="Disordered" evidence="1">
    <location>
        <begin position="1"/>
        <end position="84"/>
    </location>
</feature>